<dbReference type="InParanoid" id="E9GQ64"/>
<dbReference type="InterPro" id="IPR027417">
    <property type="entry name" value="P-loop_NTPase"/>
</dbReference>
<dbReference type="FunFam" id="3.40.50.300:FF:003224">
    <property type="entry name" value="Uncharacterized protein"/>
    <property type="match status" value="1"/>
</dbReference>
<evidence type="ECO:0000313" key="2">
    <source>
        <dbReference type="EMBL" id="EFX78219.1"/>
    </source>
</evidence>
<evidence type="ECO:0000259" key="1">
    <source>
        <dbReference type="PROSITE" id="PS50837"/>
    </source>
</evidence>
<dbReference type="OrthoDB" id="6745084at2759"/>
<dbReference type="STRING" id="6669.E9GQ64"/>
<dbReference type="Gene3D" id="3.40.50.300">
    <property type="entry name" value="P-loop containing nucleotide triphosphate hydrolases"/>
    <property type="match status" value="1"/>
</dbReference>
<dbReference type="InterPro" id="IPR007111">
    <property type="entry name" value="NACHT_NTPase"/>
</dbReference>
<feature type="domain" description="NACHT" evidence="1">
    <location>
        <begin position="294"/>
        <end position="419"/>
    </location>
</feature>
<organism evidence="2 3">
    <name type="scientific">Daphnia pulex</name>
    <name type="common">Water flea</name>
    <dbReference type="NCBI Taxonomy" id="6669"/>
    <lineage>
        <taxon>Eukaryota</taxon>
        <taxon>Metazoa</taxon>
        <taxon>Ecdysozoa</taxon>
        <taxon>Arthropoda</taxon>
        <taxon>Crustacea</taxon>
        <taxon>Branchiopoda</taxon>
        <taxon>Diplostraca</taxon>
        <taxon>Cladocera</taxon>
        <taxon>Anomopoda</taxon>
        <taxon>Daphniidae</taxon>
        <taxon>Daphnia</taxon>
    </lineage>
</organism>
<dbReference type="AlphaFoldDB" id="E9GQ64"/>
<evidence type="ECO:0000313" key="3">
    <source>
        <dbReference type="Proteomes" id="UP000000305"/>
    </source>
</evidence>
<dbReference type="PANTHER" id="PTHR46312:SF2">
    <property type="entry name" value="NUCLEOTIDE-BINDING OLIGOMERIZATION DOMAIN-CONTAINING PROTEIN 2-LIKE"/>
    <property type="match status" value="1"/>
</dbReference>
<reference evidence="2 3" key="1">
    <citation type="journal article" date="2011" name="Science">
        <title>The ecoresponsive genome of Daphnia pulex.</title>
        <authorList>
            <person name="Colbourne J.K."/>
            <person name="Pfrender M.E."/>
            <person name="Gilbert D."/>
            <person name="Thomas W.K."/>
            <person name="Tucker A."/>
            <person name="Oakley T.H."/>
            <person name="Tokishita S."/>
            <person name="Aerts A."/>
            <person name="Arnold G.J."/>
            <person name="Basu M.K."/>
            <person name="Bauer D.J."/>
            <person name="Caceres C.E."/>
            <person name="Carmel L."/>
            <person name="Casola C."/>
            <person name="Choi J.H."/>
            <person name="Detter J.C."/>
            <person name="Dong Q."/>
            <person name="Dusheyko S."/>
            <person name="Eads B.D."/>
            <person name="Frohlich T."/>
            <person name="Geiler-Samerotte K.A."/>
            <person name="Gerlach D."/>
            <person name="Hatcher P."/>
            <person name="Jogdeo S."/>
            <person name="Krijgsveld J."/>
            <person name="Kriventseva E.V."/>
            <person name="Kultz D."/>
            <person name="Laforsch C."/>
            <person name="Lindquist E."/>
            <person name="Lopez J."/>
            <person name="Manak J.R."/>
            <person name="Muller J."/>
            <person name="Pangilinan J."/>
            <person name="Patwardhan R.P."/>
            <person name="Pitluck S."/>
            <person name="Pritham E.J."/>
            <person name="Rechtsteiner A."/>
            <person name="Rho M."/>
            <person name="Rogozin I.B."/>
            <person name="Sakarya O."/>
            <person name="Salamov A."/>
            <person name="Schaack S."/>
            <person name="Shapiro H."/>
            <person name="Shiga Y."/>
            <person name="Skalitzky C."/>
            <person name="Smith Z."/>
            <person name="Souvorov A."/>
            <person name="Sung W."/>
            <person name="Tang Z."/>
            <person name="Tsuchiya D."/>
            <person name="Tu H."/>
            <person name="Vos H."/>
            <person name="Wang M."/>
            <person name="Wolf Y.I."/>
            <person name="Yamagata H."/>
            <person name="Yamada T."/>
            <person name="Ye Y."/>
            <person name="Shaw J.R."/>
            <person name="Andrews J."/>
            <person name="Crease T.J."/>
            <person name="Tang H."/>
            <person name="Lucas S.M."/>
            <person name="Robertson H.M."/>
            <person name="Bork P."/>
            <person name="Koonin E.V."/>
            <person name="Zdobnov E.M."/>
            <person name="Grigoriev I.V."/>
            <person name="Lynch M."/>
            <person name="Boore J.L."/>
        </authorList>
    </citation>
    <scope>NUCLEOTIDE SEQUENCE [LARGE SCALE GENOMIC DNA]</scope>
</reference>
<dbReference type="Pfam" id="PF05729">
    <property type="entry name" value="NACHT"/>
    <property type="match status" value="1"/>
</dbReference>
<accession>E9GQ64</accession>
<dbReference type="PROSITE" id="PS50837">
    <property type="entry name" value="NACHT"/>
    <property type="match status" value="1"/>
</dbReference>
<dbReference type="KEGG" id="dpx:DAPPUDRAFT_105530"/>
<dbReference type="Proteomes" id="UP000000305">
    <property type="component" value="Unassembled WGS sequence"/>
</dbReference>
<gene>
    <name evidence="2" type="ORF">DAPPUDRAFT_105530</name>
</gene>
<dbReference type="HOGENOM" id="CLU_329365_0_0_1"/>
<protein>
    <recommendedName>
        <fullName evidence="1">NACHT domain-containing protein</fullName>
    </recommendedName>
</protein>
<name>E9GQ64_DAPPU</name>
<dbReference type="EMBL" id="GL732558">
    <property type="protein sequence ID" value="EFX78219.1"/>
    <property type="molecule type" value="Genomic_DNA"/>
</dbReference>
<dbReference type="eggNOG" id="ENOG502SD1W">
    <property type="taxonomic scope" value="Eukaryota"/>
</dbReference>
<dbReference type="SUPFAM" id="SSF52540">
    <property type="entry name" value="P-loop containing nucleoside triphosphate hydrolases"/>
    <property type="match status" value="1"/>
</dbReference>
<proteinExistence type="predicted"/>
<dbReference type="PhylomeDB" id="E9GQ64"/>
<dbReference type="PANTHER" id="PTHR46312">
    <property type="entry name" value="NACHT DOMAIN-CONTAINING PROTEIN"/>
    <property type="match status" value="1"/>
</dbReference>
<keyword evidence="3" id="KW-1185">Reference proteome</keyword>
<sequence>MALKFNNDSVQGMTEKLGQLFKDTSNSVITIGSESPQHTAVKFIAAIKTLPDFKCDDSFLVTPSNRLEDEVEIQNFKNCFELNKDSHNLLVVVCDGKESAQNCTKYANLIPTGRTDNKINKVVIISPEKTAMITDEIKYAELTDEYKIKLLSVKVSFQLKRDLGQQEIENNKITVGDLIGGKPEEIIDINSIKELTQFEKEIIIPSFDDTTNFDEHIYIKRQLKFPIYHKLESEIAEWCRILPDGHIKWLVKDKHQKEIWDKILNLITNQPSSSGEICQDYHLDPFKENGEEKSIVIISGVAGTGKSTLLSRYYRKIKTVKPDHWVIRINLVDHYEAISKLDLIPSDPVEFFVNQLHVVDDKSSFSRSLLRHRMETGDRIVVMFDGFDEINDQCQENAIQLMKAITKDRLIRLYVTTRPHMLDELQFQLSQLAYNLENFTERDQIDYLTSYWEKELNLTGDNDGSLQHFAKSLVERVSETLKDEEKSFVGIPLQCRNLAECFQSESRAITNKGRNKPNVNIPDDKSFDLAFLYNRLMETKRDVFVLKKMKTVPSSDENEFLRDAISIMTGRIERYLTKLAIQVIFQNRKIENKKIVDVLRISTPYHQTEAQMTEEENVVAKHALKYGLTFQRGDNEKVEFLHRTYAEYLVAKHFYEAFIIDDKGHNRLLENESVRNLIIEMMVDQQTYEGVKVFLNSMLKEIVDEDKQWRKNINKRKELPDRLKMFTNEWKANENAFKILENAIKKRNGNIFRFLCDCFDTMFTPAEFREIMKSTCIFKGTDVLRIRMCSNFYEQSSEVFERFIKYYDDNDDENEKREDLERKLVLDDPRLETRTIRLLSIPVFEIPTSWHVSIEWSFFYDNGMTRNNRTLQ</sequence>